<dbReference type="AlphaFoldDB" id="A0A6C0DXP2"/>
<proteinExistence type="predicted"/>
<name>A0A6C0DXP2_9ZZZZ</name>
<sequence length="55" mass="6107">MDNPYINIPLVLPPLMPTCTGWSACGRPRGCGRVYGCHSQLPRPQPQPQAMTRDK</sequence>
<reference evidence="1" key="1">
    <citation type="journal article" date="2020" name="Nature">
        <title>Giant virus diversity and host interactions through global metagenomics.</title>
        <authorList>
            <person name="Schulz F."/>
            <person name="Roux S."/>
            <person name="Paez-Espino D."/>
            <person name="Jungbluth S."/>
            <person name="Walsh D.A."/>
            <person name="Denef V.J."/>
            <person name="McMahon K.D."/>
            <person name="Konstantinidis K.T."/>
            <person name="Eloe-Fadrosh E.A."/>
            <person name="Kyrpides N.C."/>
            <person name="Woyke T."/>
        </authorList>
    </citation>
    <scope>NUCLEOTIDE SEQUENCE</scope>
    <source>
        <strain evidence="1">GVMAG-M-3300023179-103</strain>
    </source>
</reference>
<dbReference type="EMBL" id="MN739695">
    <property type="protein sequence ID" value="QHT21504.1"/>
    <property type="molecule type" value="Genomic_DNA"/>
</dbReference>
<organism evidence="1">
    <name type="scientific">viral metagenome</name>
    <dbReference type="NCBI Taxonomy" id="1070528"/>
    <lineage>
        <taxon>unclassified sequences</taxon>
        <taxon>metagenomes</taxon>
        <taxon>organismal metagenomes</taxon>
    </lineage>
</organism>
<protein>
    <submittedName>
        <fullName evidence="1">Uncharacterized protein</fullName>
    </submittedName>
</protein>
<evidence type="ECO:0000313" key="1">
    <source>
        <dbReference type="EMBL" id="QHT21504.1"/>
    </source>
</evidence>
<accession>A0A6C0DXP2</accession>